<dbReference type="eggNOG" id="ENOG5033ASV">
    <property type="taxonomic scope" value="Bacteria"/>
</dbReference>
<evidence type="ECO:0000256" key="1">
    <source>
        <dbReference type="ARBA" id="ARBA00001946"/>
    </source>
</evidence>
<feature type="domain" description="VRR-NUC" evidence="4">
    <location>
        <begin position="29"/>
        <end position="102"/>
    </location>
</feature>
<reference evidence="6" key="1">
    <citation type="submission" date="2011-04" db="EMBL/GenBank/DDBJ databases">
        <title>Complete sequence of Cellvibrio gilvus ATCC 13127.</title>
        <authorList>
            <person name="Lucas S."/>
            <person name="Han J."/>
            <person name="Lapidus A."/>
            <person name="Cheng J.-F."/>
            <person name="Goodwin L."/>
            <person name="Pitluck S."/>
            <person name="Peters L."/>
            <person name="Munk A."/>
            <person name="Detter J.C."/>
            <person name="Han C."/>
            <person name="Tapia R."/>
            <person name="Land M."/>
            <person name="Hauser L."/>
            <person name="Kyrpides N."/>
            <person name="Ivanova N."/>
            <person name="Ovchinnikova G."/>
            <person name="Pagani I."/>
            <person name="Mead D."/>
            <person name="Brumm P."/>
            <person name="Woyke T."/>
        </authorList>
    </citation>
    <scope>NUCLEOTIDE SEQUENCE [LARGE SCALE GENOMIC DNA]</scope>
    <source>
        <strain evidence="6">ATCC 13127 / NRRL B-14078</strain>
    </source>
</reference>
<evidence type="ECO:0000313" key="6">
    <source>
        <dbReference type="Proteomes" id="UP000000485"/>
    </source>
</evidence>
<dbReference type="EMBL" id="CP002665">
    <property type="protein sequence ID" value="AEI11833.1"/>
    <property type="molecule type" value="Genomic_DNA"/>
</dbReference>
<accession>F8A2H6</accession>
<keyword evidence="2" id="KW-0540">Nuclease</keyword>
<dbReference type="Pfam" id="PF08774">
    <property type="entry name" value="VRR_NUC"/>
    <property type="match status" value="1"/>
</dbReference>
<proteinExistence type="predicted"/>
<organism evidence="5 6">
    <name type="scientific">Cellulomonas gilvus (strain ATCC 13127 / NRRL B-14078)</name>
    <name type="common">Cellvibrio gilvus</name>
    <dbReference type="NCBI Taxonomy" id="593907"/>
    <lineage>
        <taxon>Bacteria</taxon>
        <taxon>Bacillati</taxon>
        <taxon>Actinomycetota</taxon>
        <taxon>Actinomycetes</taxon>
        <taxon>Micrococcales</taxon>
        <taxon>Cellulomonadaceae</taxon>
        <taxon>Cellulomonas</taxon>
    </lineage>
</organism>
<evidence type="ECO:0000256" key="3">
    <source>
        <dbReference type="ARBA" id="ARBA00022801"/>
    </source>
</evidence>
<dbReference type="Proteomes" id="UP000000485">
    <property type="component" value="Chromosome"/>
</dbReference>
<sequence>MTASARRSLTPAQHRTLIASQMTEKALQAHVLTLARTTGWLVYHTHDSRRSQPGFPDLVLVHARRATVLYRELKTETGRIRPEQRQWLTALAEAGADAAVWRPSDWLGDRVAAELLGVVS</sequence>
<evidence type="ECO:0000256" key="2">
    <source>
        <dbReference type="ARBA" id="ARBA00022722"/>
    </source>
</evidence>
<dbReference type="GO" id="GO:0004518">
    <property type="term" value="F:nuclease activity"/>
    <property type="evidence" value="ECO:0007669"/>
    <property type="project" value="UniProtKB-KW"/>
</dbReference>
<dbReference type="STRING" id="593907.Celgi_1314"/>
<evidence type="ECO:0000259" key="4">
    <source>
        <dbReference type="Pfam" id="PF08774"/>
    </source>
</evidence>
<dbReference type="InterPro" id="IPR014883">
    <property type="entry name" value="VRR_NUC"/>
</dbReference>
<comment type="cofactor">
    <cofactor evidence="1">
        <name>Mg(2+)</name>
        <dbReference type="ChEBI" id="CHEBI:18420"/>
    </cofactor>
</comment>
<protein>
    <submittedName>
        <fullName evidence="5">VRR-NUC domain-containing protein</fullName>
    </submittedName>
</protein>
<evidence type="ECO:0000313" key="5">
    <source>
        <dbReference type="EMBL" id="AEI11833.1"/>
    </source>
</evidence>
<dbReference type="GO" id="GO:0016788">
    <property type="term" value="F:hydrolase activity, acting on ester bonds"/>
    <property type="evidence" value="ECO:0007669"/>
    <property type="project" value="InterPro"/>
</dbReference>
<dbReference type="InterPro" id="IPR011856">
    <property type="entry name" value="tRNA_endonuc-like_dom_sf"/>
</dbReference>
<dbReference type="KEGG" id="cga:Celgi_1314"/>
<dbReference type="GO" id="GO:0003676">
    <property type="term" value="F:nucleic acid binding"/>
    <property type="evidence" value="ECO:0007669"/>
    <property type="project" value="InterPro"/>
</dbReference>
<gene>
    <name evidence="5" type="ordered locus">Celgi_1314</name>
</gene>
<dbReference type="Gene3D" id="3.40.1350.10">
    <property type="match status" value="1"/>
</dbReference>
<dbReference type="HOGENOM" id="CLU_2045480_0_0_11"/>
<dbReference type="AlphaFoldDB" id="F8A2H6"/>
<keyword evidence="3" id="KW-0378">Hydrolase</keyword>
<keyword evidence="6" id="KW-1185">Reference proteome</keyword>
<name>F8A2H6_CELGA</name>